<evidence type="ECO:0000313" key="1">
    <source>
        <dbReference type="EMBL" id="GFS56568.1"/>
    </source>
</evidence>
<feature type="non-terminal residue" evidence="1">
    <location>
        <position position="15"/>
    </location>
</feature>
<name>A0A8X6IRW0_NEPPI</name>
<reference evidence="1" key="1">
    <citation type="submission" date="2020-08" db="EMBL/GenBank/DDBJ databases">
        <title>Multicomponent nature underlies the extraordinary mechanical properties of spider dragline silk.</title>
        <authorList>
            <person name="Kono N."/>
            <person name="Nakamura H."/>
            <person name="Mori M."/>
            <person name="Yoshida Y."/>
            <person name="Ohtoshi R."/>
            <person name="Malay A.D."/>
            <person name="Moran D.A.P."/>
            <person name="Tomita M."/>
            <person name="Numata K."/>
            <person name="Arakawa K."/>
        </authorList>
    </citation>
    <scope>NUCLEOTIDE SEQUENCE</scope>
</reference>
<protein>
    <submittedName>
        <fullName evidence="1">Uncharacterized protein</fullName>
    </submittedName>
</protein>
<dbReference type="Proteomes" id="UP000887013">
    <property type="component" value="Unassembled WGS sequence"/>
</dbReference>
<gene>
    <name evidence="1" type="ORF">NPIL_209631</name>
</gene>
<organism evidence="1 2">
    <name type="scientific">Nephila pilipes</name>
    <name type="common">Giant wood spider</name>
    <name type="synonym">Nephila maculata</name>
    <dbReference type="NCBI Taxonomy" id="299642"/>
    <lineage>
        <taxon>Eukaryota</taxon>
        <taxon>Metazoa</taxon>
        <taxon>Ecdysozoa</taxon>
        <taxon>Arthropoda</taxon>
        <taxon>Chelicerata</taxon>
        <taxon>Arachnida</taxon>
        <taxon>Araneae</taxon>
        <taxon>Araneomorphae</taxon>
        <taxon>Entelegynae</taxon>
        <taxon>Araneoidea</taxon>
        <taxon>Nephilidae</taxon>
        <taxon>Nephila</taxon>
    </lineage>
</organism>
<evidence type="ECO:0000313" key="2">
    <source>
        <dbReference type="Proteomes" id="UP000887013"/>
    </source>
</evidence>
<comment type="caution">
    <text evidence="1">The sequence shown here is derived from an EMBL/GenBank/DDBJ whole genome shotgun (WGS) entry which is preliminary data.</text>
</comment>
<sequence length="15" mass="1613">YKGALSAKDFSHMSA</sequence>
<keyword evidence="2" id="KW-1185">Reference proteome</keyword>
<dbReference type="EMBL" id="BMAW01046636">
    <property type="protein sequence ID" value="GFS56568.1"/>
    <property type="molecule type" value="Genomic_DNA"/>
</dbReference>
<accession>A0A8X6IRW0</accession>
<proteinExistence type="predicted"/>